<evidence type="ECO:0000313" key="1">
    <source>
        <dbReference type="EMBL" id="KAG8049045.1"/>
    </source>
</evidence>
<reference evidence="1" key="2">
    <citation type="submission" date="2021-02" db="EMBL/GenBank/DDBJ databases">
        <authorList>
            <person name="Kimball J.A."/>
            <person name="Haas M.W."/>
            <person name="Macchietto M."/>
            <person name="Kono T."/>
            <person name="Duquette J."/>
            <person name="Shao M."/>
        </authorList>
    </citation>
    <scope>NUCLEOTIDE SEQUENCE</scope>
    <source>
        <tissue evidence="1">Fresh leaf tissue</tissue>
    </source>
</reference>
<reference evidence="1" key="1">
    <citation type="journal article" date="2021" name="bioRxiv">
        <title>Whole Genome Assembly and Annotation of Northern Wild Rice, Zizania palustris L., Supports a Whole Genome Duplication in the Zizania Genus.</title>
        <authorList>
            <person name="Haas M."/>
            <person name="Kono T."/>
            <person name="Macchietto M."/>
            <person name="Millas R."/>
            <person name="McGilp L."/>
            <person name="Shao M."/>
            <person name="Duquette J."/>
            <person name="Hirsch C.N."/>
            <person name="Kimball J."/>
        </authorList>
    </citation>
    <scope>NUCLEOTIDE SEQUENCE</scope>
    <source>
        <tissue evidence="1">Fresh leaf tissue</tissue>
    </source>
</reference>
<accession>A0A8J5RRF5</accession>
<keyword evidence="2" id="KW-1185">Reference proteome</keyword>
<evidence type="ECO:0000313" key="2">
    <source>
        <dbReference type="Proteomes" id="UP000729402"/>
    </source>
</evidence>
<dbReference type="EMBL" id="JAAALK010000289">
    <property type="protein sequence ID" value="KAG8049045.1"/>
    <property type="molecule type" value="Genomic_DNA"/>
</dbReference>
<sequence>MAFVVPPAQTKYKLRHARFKLTLAEALTAAGELTRMPELVHRKTLERLGEVGTAWSLEDRLMKAVLRRSKVDRVLFRELTKTVEKL</sequence>
<dbReference type="AlphaFoldDB" id="A0A8J5RRF5"/>
<proteinExistence type="predicted"/>
<gene>
    <name evidence="1" type="ORF">GUJ93_ZPchr0009g444</name>
</gene>
<organism evidence="1 2">
    <name type="scientific">Zizania palustris</name>
    <name type="common">Northern wild rice</name>
    <dbReference type="NCBI Taxonomy" id="103762"/>
    <lineage>
        <taxon>Eukaryota</taxon>
        <taxon>Viridiplantae</taxon>
        <taxon>Streptophyta</taxon>
        <taxon>Embryophyta</taxon>
        <taxon>Tracheophyta</taxon>
        <taxon>Spermatophyta</taxon>
        <taxon>Magnoliopsida</taxon>
        <taxon>Liliopsida</taxon>
        <taxon>Poales</taxon>
        <taxon>Poaceae</taxon>
        <taxon>BOP clade</taxon>
        <taxon>Oryzoideae</taxon>
        <taxon>Oryzeae</taxon>
        <taxon>Zizaniinae</taxon>
        <taxon>Zizania</taxon>
    </lineage>
</organism>
<comment type="caution">
    <text evidence="1">The sequence shown here is derived from an EMBL/GenBank/DDBJ whole genome shotgun (WGS) entry which is preliminary data.</text>
</comment>
<name>A0A8J5RRF5_ZIZPA</name>
<dbReference type="Proteomes" id="UP000729402">
    <property type="component" value="Unassembled WGS sequence"/>
</dbReference>
<protein>
    <submittedName>
        <fullName evidence="1">Uncharacterized protein</fullName>
    </submittedName>
</protein>